<proteinExistence type="inferred from homology"/>
<evidence type="ECO:0000256" key="5">
    <source>
        <dbReference type="ARBA" id="ARBA00022692"/>
    </source>
</evidence>
<keyword evidence="2 11" id="KW-0813">Transport</keyword>
<dbReference type="InterPro" id="IPR000531">
    <property type="entry name" value="Beta-barrel_TonB"/>
</dbReference>
<protein>
    <submittedName>
        <fullName evidence="17">Iron complex outermembrane recepter protein</fullName>
    </submittedName>
</protein>
<evidence type="ECO:0000259" key="16">
    <source>
        <dbReference type="Pfam" id="PF07715"/>
    </source>
</evidence>
<keyword evidence="3 11" id="KW-1134">Transmembrane beta strand</keyword>
<dbReference type="InterPro" id="IPR012910">
    <property type="entry name" value="Plug_dom"/>
</dbReference>
<dbReference type="PANTHER" id="PTHR32552:SF81">
    <property type="entry name" value="TONB-DEPENDENT OUTER MEMBRANE RECEPTOR"/>
    <property type="match status" value="1"/>
</dbReference>
<dbReference type="GO" id="GO:0006826">
    <property type="term" value="P:iron ion transport"/>
    <property type="evidence" value="ECO:0007669"/>
    <property type="project" value="UniProtKB-KW"/>
</dbReference>
<dbReference type="Gene3D" id="2.40.170.20">
    <property type="entry name" value="TonB-dependent receptor, beta-barrel domain"/>
    <property type="match status" value="1"/>
</dbReference>
<evidence type="ECO:0000256" key="3">
    <source>
        <dbReference type="ARBA" id="ARBA00022452"/>
    </source>
</evidence>
<dbReference type="PANTHER" id="PTHR32552">
    <property type="entry name" value="FERRICHROME IRON RECEPTOR-RELATED"/>
    <property type="match status" value="1"/>
</dbReference>
<reference evidence="18" key="1">
    <citation type="submission" date="2017-02" db="EMBL/GenBank/DDBJ databases">
        <authorList>
            <person name="Varghese N."/>
            <person name="Submissions S."/>
        </authorList>
    </citation>
    <scope>NUCLEOTIDE SEQUENCE [LARGE SCALE GENOMIC DNA]</scope>
    <source>
        <strain evidence="18">UM2</strain>
    </source>
</reference>
<evidence type="ECO:0000313" key="18">
    <source>
        <dbReference type="Proteomes" id="UP000189818"/>
    </source>
</evidence>
<keyword evidence="5 11" id="KW-0812">Transmembrane</keyword>
<sequence length="743" mass="81265">MSTFGGLKSLLLLSAGTLAWVASAAQAQEAPASSGGLDDIVVTAQKKSERLQDVPLSVSAFGSDFLTKGRVDNVGELSAVTPNFRFNQFSVGRVDIFIRGIGSDFGSIGSDNSVGSFIDDVYVTRGSGVAANIFDLERVEIIRGPAGALYGKNTIGGAINFITNKPSQKEDAQLRIDVGNYRFLSAAGFINAPLTDTIAGRLAFSAQGRNGYAFNTFTGHDVENDNNLNVRGSILADDGGSLRVLLTGDFGRRRATGGWRHQQPVTPRNLPFVSPDPRRGASNDDGRQTADNAGISLRLDYESSIGDLTSISAYRYNAYSYLENVSGFYVSLTNPPRPDLAKPNPDLLFFNDVNEKSRAWSQEFRLANKAFDDKLEYTIGVYGLLEKAKLFDSTRFIFPDLNNFVGGETGDMDQTVKTFSAFAEATYHPVSTIDITAGLRWSHDDKDFKITKGGIPTTRVYNTPTGAGFTVGRDASWSAFTPRVSVKWHPTSTQTYYAAVSRGYKSGAFDGSRATSPQAAQTPVDPEFAWNYEIGAKTEWFDRRLRLNLTAFYTDYTDLQTQQLLLIDPAIPPQRILVNAGKVVSKGIEVEASLAVAGPFRIDANYGYLHSRFASDLIVNNVNLKGFHTRRSPEHQGSISLNMDQEFASGARLTGRASYEYTSSFFFDNNNSPVTRVHSYELVNANLDFTPAGSSWTFSLWGKNLTDELYVRHTTAVFNTGYVLYGAPRTYGVAVTWKMGGGR</sequence>
<dbReference type="OrthoDB" id="7455607at2"/>
<evidence type="ECO:0000256" key="9">
    <source>
        <dbReference type="ARBA" id="ARBA00023136"/>
    </source>
</evidence>
<feature type="domain" description="TonB-dependent receptor plug" evidence="16">
    <location>
        <begin position="51"/>
        <end position="158"/>
    </location>
</feature>
<evidence type="ECO:0000313" key="17">
    <source>
        <dbReference type="EMBL" id="SKB48097.1"/>
    </source>
</evidence>
<evidence type="ECO:0000256" key="10">
    <source>
        <dbReference type="ARBA" id="ARBA00023237"/>
    </source>
</evidence>
<accession>A0A1T5BLX1</accession>
<name>A0A1T5BLX1_9SPHN</name>
<evidence type="ECO:0000256" key="6">
    <source>
        <dbReference type="ARBA" id="ARBA00023004"/>
    </source>
</evidence>
<dbReference type="InterPro" id="IPR039426">
    <property type="entry name" value="TonB-dep_rcpt-like"/>
</dbReference>
<keyword evidence="9 11" id="KW-0472">Membrane</keyword>
<dbReference type="Proteomes" id="UP000189818">
    <property type="component" value="Unassembled WGS sequence"/>
</dbReference>
<feature type="domain" description="TonB-dependent receptor-like beta-barrel" evidence="15">
    <location>
        <begin position="248"/>
        <end position="705"/>
    </location>
</feature>
<dbReference type="AlphaFoldDB" id="A0A1T5BLX1"/>
<dbReference type="CDD" id="cd01347">
    <property type="entry name" value="ligand_gated_channel"/>
    <property type="match status" value="1"/>
</dbReference>
<keyword evidence="10 11" id="KW-0998">Cell outer membrane</keyword>
<evidence type="ECO:0000256" key="13">
    <source>
        <dbReference type="SAM" id="MobiDB-lite"/>
    </source>
</evidence>
<keyword evidence="4" id="KW-0410">Iron transport</keyword>
<dbReference type="Pfam" id="PF00593">
    <property type="entry name" value="TonB_dep_Rec_b-barrel"/>
    <property type="match status" value="1"/>
</dbReference>
<evidence type="ECO:0000256" key="1">
    <source>
        <dbReference type="ARBA" id="ARBA00004571"/>
    </source>
</evidence>
<dbReference type="RefSeq" id="WP_079647441.1">
    <property type="nucleotide sequence ID" value="NZ_FUYM01000003.1"/>
</dbReference>
<dbReference type="STRING" id="439228.SAMN06295920_103101"/>
<feature type="chain" id="PRO_5013227853" evidence="14">
    <location>
        <begin position="28"/>
        <end position="743"/>
    </location>
</feature>
<evidence type="ECO:0000256" key="4">
    <source>
        <dbReference type="ARBA" id="ARBA00022496"/>
    </source>
</evidence>
<comment type="similarity">
    <text evidence="11 12">Belongs to the TonB-dependent receptor family.</text>
</comment>
<evidence type="ECO:0000256" key="12">
    <source>
        <dbReference type="RuleBase" id="RU003357"/>
    </source>
</evidence>
<dbReference type="PROSITE" id="PS52016">
    <property type="entry name" value="TONB_DEPENDENT_REC_3"/>
    <property type="match status" value="1"/>
</dbReference>
<feature type="region of interest" description="Disordered" evidence="13">
    <location>
        <begin position="256"/>
        <end position="289"/>
    </location>
</feature>
<evidence type="ECO:0000256" key="8">
    <source>
        <dbReference type="ARBA" id="ARBA00023077"/>
    </source>
</evidence>
<keyword evidence="18" id="KW-1185">Reference proteome</keyword>
<evidence type="ECO:0000256" key="7">
    <source>
        <dbReference type="ARBA" id="ARBA00023065"/>
    </source>
</evidence>
<comment type="subcellular location">
    <subcellularLocation>
        <location evidence="1 11">Cell outer membrane</location>
        <topology evidence="1 11">Multi-pass membrane protein</topology>
    </subcellularLocation>
</comment>
<dbReference type="Pfam" id="PF07715">
    <property type="entry name" value="Plug"/>
    <property type="match status" value="1"/>
</dbReference>
<dbReference type="GO" id="GO:0009279">
    <property type="term" value="C:cell outer membrane"/>
    <property type="evidence" value="ECO:0007669"/>
    <property type="project" value="UniProtKB-SubCell"/>
</dbReference>
<feature type="compositionally biased region" description="Basic and acidic residues" evidence="13">
    <location>
        <begin position="276"/>
        <end position="288"/>
    </location>
</feature>
<gene>
    <name evidence="17" type="ORF">SAMN06295920_103101</name>
</gene>
<dbReference type="SUPFAM" id="SSF56935">
    <property type="entry name" value="Porins"/>
    <property type="match status" value="1"/>
</dbReference>
<dbReference type="InterPro" id="IPR036942">
    <property type="entry name" value="Beta-barrel_TonB_sf"/>
</dbReference>
<keyword evidence="8 12" id="KW-0798">TonB box</keyword>
<keyword evidence="14" id="KW-0732">Signal</keyword>
<organism evidence="17 18">
    <name type="scientific">Rhizorhabdus histidinilytica</name>
    <dbReference type="NCBI Taxonomy" id="439228"/>
    <lineage>
        <taxon>Bacteria</taxon>
        <taxon>Pseudomonadati</taxon>
        <taxon>Pseudomonadota</taxon>
        <taxon>Alphaproteobacteria</taxon>
        <taxon>Sphingomonadales</taxon>
        <taxon>Sphingomonadaceae</taxon>
        <taxon>Rhizorhabdus</taxon>
    </lineage>
</organism>
<keyword evidence="7" id="KW-0406">Ion transport</keyword>
<keyword evidence="6" id="KW-0408">Iron</keyword>
<dbReference type="EMBL" id="FUYM01000003">
    <property type="protein sequence ID" value="SKB48097.1"/>
    <property type="molecule type" value="Genomic_DNA"/>
</dbReference>
<evidence type="ECO:0000256" key="14">
    <source>
        <dbReference type="SAM" id="SignalP"/>
    </source>
</evidence>
<evidence type="ECO:0000256" key="11">
    <source>
        <dbReference type="PROSITE-ProRule" id="PRU01360"/>
    </source>
</evidence>
<feature type="signal peptide" evidence="14">
    <location>
        <begin position="1"/>
        <end position="27"/>
    </location>
</feature>
<evidence type="ECO:0000256" key="2">
    <source>
        <dbReference type="ARBA" id="ARBA00022448"/>
    </source>
</evidence>
<evidence type="ECO:0000259" key="15">
    <source>
        <dbReference type="Pfam" id="PF00593"/>
    </source>
</evidence>